<comment type="caution">
    <text evidence="10">Lacks conserved residue(s) required for the propagation of feature annotation.</text>
</comment>
<comment type="catalytic activity">
    <reaction evidence="9 10 11">
        <text>adenosine(37) in tRNA + dimethylallyl diphosphate = N(6)-dimethylallyladenosine(37) in tRNA + diphosphate</text>
        <dbReference type="Rhea" id="RHEA:26482"/>
        <dbReference type="Rhea" id="RHEA-COMP:10162"/>
        <dbReference type="Rhea" id="RHEA-COMP:10375"/>
        <dbReference type="ChEBI" id="CHEBI:33019"/>
        <dbReference type="ChEBI" id="CHEBI:57623"/>
        <dbReference type="ChEBI" id="CHEBI:74411"/>
        <dbReference type="ChEBI" id="CHEBI:74415"/>
        <dbReference type="EC" id="2.5.1.75"/>
    </reaction>
</comment>
<feature type="binding site" evidence="10">
    <location>
        <begin position="12"/>
        <end position="19"/>
    </location>
    <ligand>
        <name>ATP</name>
        <dbReference type="ChEBI" id="CHEBI:30616"/>
    </ligand>
</feature>
<dbReference type="GO" id="GO:0005524">
    <property type="term" value="F:ATP binding"/>
    <property type="evidence" value="ECO:0007669"/>
    <property type="project" value="UniProtKB-UniRule"/>
</dbReference>
<evidence type="ECO:0000256" key="3">
    <source>
        <dbReference type="ARBA" id="ARBA00005842"/>
    </source>
</evidence>
<feature type="region of interest" description="Interaction with substrate tRNA" evidence="10">
    <location>
        <begin position="38"/>
        <end position="41"/>
    </location>
</feature>
<keyword evidence="7 10" id="KW-0067">ATP-binding</keyword>
<feature type="region of interest" description="Interaction with substrate tRNA" evidence="10">
    <location>
        <begin position="162"/>
        <end position="166"/>
    </location>
</feature>
<dbReference type="Proteomes" id="UP000294455">
    <property type="component" value="Chromosome"/>
</dbReference>
<sequence length="312" mass="36706">MNIQSIIFFLMGPTAIGKSALALKIKKKFPEIELLSVDSKLVYQGLDIGTDKPNKKDLKENFHRLINIKSPKEIYSAIDFYKDSIKEIKNILKFGKIPLLVGGTMFYFKVLLNGFAYLPPSNPLIRQYIFEEICFKKKKRLFDMLKQIDIISSKKIHMNDVQRVLRAVEIFFVSGGFSRSTLIKSMHTQLPYKVYQFGLIPYKKDLLYKKIEERFNNMLNNGFEDEVRILYQSQYLNPSLPSINSIGYKQMWMYLQNKCTYQEMINDTIKSTRKLVKHQLTWLNNWKDITLINDNQINILIKKIKKILECNK</sequence>
<feature type="binding site" evidence="10">
    <location>
        <begin position="14"/>
        <end position="19"/>
    </location>
    <ligand>
        <name>substrate</name>
    </ligand>
</feature>
<evidence type="ECO:0000256" key="5">
    <source>
        <dbReference type="ARBA" id="ARBA00022694"/>
    </source>
</evidence>
<dbReference type="InterPro" id="IPR027417">
    <property type="entry name" value="P-loop_NTPase"/>
</dbReference>
<dbReference type="PANTHER" id="PTHR11088:SF60">
    <property type="entry name" value="TRNA DIMETHYLALLYLTRANSFERASE"/>
    <property type="match status" value="1"/>
</dbReference>
<reference evidence="14 15" key="1">
    <citation type="submission" date="2019-02" db="EMBL/GenBank/DDBJ databases">
        <authorList>
            <person name="Manzano-Marin A."/>
            <person name="Manzano-Marin A."/>
        </authorList>
    </citation>
    <scope>NUCLEOTIDE SEQUENCE [LARGE SCALE GENOMIC DNA]</scope>
    <source>
        <strain evidence="14 15">BuCipiceae</strain>
    </source>
</reference>
<dbReference type="NCBIfam" id="TIGR00174">
    <property type="entry name" value="miaA"/>
    <property type="match status" value="1"/>
</dbReference>
<comment type="similarity">
    <text evidence="3 10 13">Belongs to the IPP transferase family.</text>
</comment>
<dbReference type="GO" id="GO:0052381">
    <property type="term" value="F:tRNA dimethylallyltransferase activity"/>
    <property type="evidence" value="ECO:0007669"/>
    <property type="project" value="UniProtKB-UniRule"/>
</dbReference>
<evidence type="ECO:0000256" key="13">
    <source>
        <dbReference type="RuleBase" id="RU003785"/>
    </source>
</evidence>
<keyword evidence="5 10" id="KW-0819">tRNA processing</keyword>
<dbReference type="Pfam" id="PF01715">
    <property type="entry name" value="IPPT"/>
    <property type="match status" value="1"/>
</dbReference>
<gene>
    <name evidence="10 14" type="primary">miaA</name>
    <name evidence="14" type="ORF">BUCIPICE3303_382</name>
</gene>
<organism evidence="14 15">
    <name type="scientific">Buchnera aphidicola</name>
    <name type="common">Cinara piceae</name>
    <dbReference type="NCBI Taxonomy" id="1660043"/>
    <lineage>
        <taxon>Bacteria</taxon>
        <taxon>Pseudomonadati</taxon>
        <taxon>Pseudomonadota</taxon>
        <taxon>Gammaproteobacteria</taxon>
        <taxon>Enterobacterales</taxon>
        <taxon>Erwiniaceae</taxon>
        <taxon>Buchnera</taxon>
    </lineage>
</organism>
<evidence type="ECO:0000313" key="15">
    <source>
        <dbReference type="Proteomes" id="UP000294455"/>
    </source>
</evidence>
<evidence type="ECO:0000313" key="14">
    <source>
        <dbReference type="EMBL" id="VFP88794.1"/>
    </source>
</evidence>
<comment type="subunit">
    <text evidence="10">Monomer.</text>
</comment>
<evidence type="ECO:0000256" key="9">
    <source>
        <dbReference type="ARBA" id="ARBA00049563"/>
    </source>
</evidence>
<dbReference type="HAMAP" id="MF_00185">
    <property type="entry name" value="IPP_trans"/>
    <property type="match status" value="1"/>
</dbReference>
<evidence type="ECO:0000256" key="10">
    <source>
        <dbReference type="HAMAP-Rule" id="MF_00185"/>
    </source>
</evidence>
<dbReference type="SUPFAM" id="SSF52540">
    <property type="entry name" value="P-loop containing nucleoside triphosphate hydrolases"/>
    <property type="match status" value="1"/>
</dbReference>
<dbReference type="GO" id="GO:0006400">
    <property type="term" value="P:tRNA modification"/>
    <property type="evidence" value="ECO:0007669"/>
    <property type="project" value="TreeGrafter"/>
</dbReference>
<evidence type="ECO:0000256" key="7">
    <source>
        <dbReference type="ARBA" id="ARBA00022840"/>
    </source>
</evidence>
<dbReference type="InterPro" id="IPR018022">
    <property type="entry name" value="IPT"/>
</dbReference>
<evidence type="ECO:0000256" key="11">
    <source>
        <dbReference type="RuleBase" id="RU003783"/>
    </source>
</evidence>
<dbReference type="AlphaFoldDB" id="A0A803FUN6"/>
<dbReference type="PANTHER" id="PTHR11088">
    <property type="entry name" value="TRNA DIMETHYLALLYLTRANSFERASE"/>
    <property type="match status" value="1"/>
</dbReference>
<protein>
    <recommendedName>
        <fullName evidence="10">tRNA dimethylallyltransferase</fullName>
        <ecNumber evidence="10">2.5.1.75</ecNumber>
    </recommendedName>
    <alternativeName>
        <fullName evidence="10">Dimethylallyl diphosphate:tRNA dimethylallyltransferase</fullName>
        <shortName evidence="10">DMAPP:tRNA dimethylallyltransferase</shortName>
        <shortName evidence="10">DMATase</shortName>
    </alternativeName>
    <alternativeName>
        <fullName evidence="10">Isopentenyl-diphosphate:tRNA isopentenyltransferase</fullName>
        <shortName evidence="10">IPP transferase</shortName>
        <shortName evidence="10">IPPT</shortName>
        <shortName evidence="10">IPTase</shortName>
    </alternativeName>
</protein>
<comment type="function">
    <text evidence="2 10 12">Catalyzes the transfer of a dimethylallyl group onto the adenine at position 37 in tRNAs that read codons beginning with uridine, leading to the formation of N6-(dimethylallyl)adenosine (i(6)A).</text>
</comment>
<evidence type="ECO:0000256" key="6">
    <source>
        <dbReference type="ARBA" id="ARBA00022741"/>
    </source>
</evidence>
<dbReference type="Gene3D" id="3.40.50.300">
    <property type="entry name" value="P-loop containing nucleotide triphosphate hydrolases"/>
    <property type="match status" value="1"/>
</dbReference>
<evidence type="ECO:0000256" key="2">
    <source>
        <dbReference type="ARBA" id="ARBA00003213"/>
    </source>
</evidence>
<keyword evidence="8 10" id="KW-0460">Magnesium</keyword>
<feature type="site" description="Interaction with substrate tRNA" evidence="10">
    <location>
        <position position="126"/>
    </location>
</feature>
<comment type="cofactor">
    <cofactor evidence="1 10">
        <name>Mg(2+)</name>
        <dbReference type="ChEBI" id="CHEBI:18420"/>
    </cofactor>
</comment>
<dbReference type="Gene3D" id="1.10.20.140">
    <property type="match status" value="1"/>
</dbReference>
<keyword evidence="4 10" id="KW-0808">Transferase</keyword>
<name>A0A803FUN6_9GAMM</name>
<evidence type="ECO:0000256" key="12">
    <source>
        <dbReference type="RuleBase" id="RU003784"/>
    </source>
</evidence>
<proteinExistence type="inferred from homology"/>
<evidence type="ECO:0000256" key="1">
    <source>
        <dbReference type="ARBA" id="ARBA00001946"/>
    </source>
</evidence>
<dbReference type="OrthoDB" id="9776390at2"/>
<dbReference type="EC" id="2.5.1.75" evidence="10"/>
<dbReference type="EMBL" id="LR217739">
    <property type="protein sequence ID" value="VFP88794.1"/>
    <property type="molecule type" value="Genomic_DNA"/>
</dbReference>
<feature type="site" description="Interaction with substrate tRNA" evidence="10">
    <location>
        <position position="104"/>
    </location>
</feature>
<evidence type="ECO:0000256" key="8">
    <source>
        <dbReference type="ARBA" id="ARBA00022842"/>
    </source>
</evidence>
<accession>A0A803FUN6</accession>
<evidence type="ECO:0000256" key="4">
    <source>
        <dbReference type="ARBA" id="ARBA00022679"/>
    </source>
</evidence>
<keyword evidence="6 10" id="KW-0547">Nucleotide-binding</keyword>
<dbReference type="InterPro" id="IPR039657">
    <property type="entry name" value="Dimethylallyltransferase"/>
</dbReference>